<feature type="region of interest" description="Disordered" evidence="10">
    <location>
        <begin position="1"/>
        <end position="29"/>
    </location>
</feature>
<comment type="similarity">
    <text evidence="2">Belongs to the TonB family.</text>
</comment>
<evidence type="ECO:0000256" key="6">
    <source>
        <dbReference type="ARBA" id="ARBA00022692"/>
    </source>
</evidence>
<dbReference type="SUPFAM" id="SSF74653">
    <property type="entry name" value="TolA/TonB C-terminal domain"/>
    <property type="match status" value="1"/>
</dbReference>
<evidence type="ECO:0000256" key="4">
    <source>
        <dbReference type="ARBA" id="ARBA00022475"/>
    </source>
</evidence>
<evidence type="ECO:0000259" key="11">
    <source>
        <dbReference type="PROSITE" id="PS52015"/>
    </source>
</evidence>
<keyword evidence="6" id="KW-0812">Transmembrane</keyword>
<evidence type="ECO:0000256" key="10">
    <source>
        <dbReference type="SAM" id="MobiDB-lite"/>
    </source>
</evidence>
<evidence type="ECO:0000256" key="7">
    <source>
        <dbReference type="ARBA" id="ARBA00022927"/>
    </source>
</evidence>
<dbReference type="Proteomes" id="UP000294772">
    <property type="component" value="Unassembled WGS sequence"/>
</dbReference>
<keyword evidence="4" id="KW-1003">Cell membrane</keyword>
<dbReference type="InterPro" id="IPR037682">
    <property type="entry name" value="TonB_C"/>
</dbReference>
<sequence length="247" mass="25653">MPASLTSPPPPGAGGPSRRRDASTGSELPPAARAAAAGVIVAAHIAAGWALLQLAPVRQAIGASIPLFVDLIEPAPVPPPPAPVPPPPAPAPRKETPKKPAPVVAAPPPPEPAPAPFEVEAPPPEPPAPAEATEPVVAAPAAEPAPPPPPAPPKTVLASEVQYQKAPAIVYPLTSRRLREEGMVTLRVLIDPQGRPARIEIHKSSGFQRLDDAAVSAMRSARFKPYMEDGQPLAVWVQTPIRFDLEN</sequence>
<dbReference type="PROSITE" id="PS52015">
    <property type="entry name" value="TONB_CTD"/>
    <property type="match status" value="1"/>
</dbReference>
<dbReference type="GO" id="GO:0098797">
    <property type="term" value="C:plasma membrane protein complex"/>
    <property type="evidence" value="ECO:0007669"/>
    <property type="project" value="TreeGrafter"/>
</dbReference>
<evidence type="ECO:0000313" key="13">
    <source>
        <dbReference type="Proteomes" id="UP000294772"/>
    </source>
</evidence>
<dbReference type="PANTHER" id="PTHR33446:SF2">
    <property type="entry name" value="PROTEIN TONB"/>
    <property type="match status" value="1"/>
</dbReference>
<evidence type="ECO:0000256" key="3">
    <source>
        <dbReference type="ARBA" id="ARBA00022448"/>
    </source>
</evidence>
<keyword evidence="5" id="KW-0997">Cell inner membrane</keyword>
<dbReference type="GO" id="GO:0055085">
    <property type="term" value="P:transmembrane transport"/>
    <property type="evidence" value="ECO:0007669"/>
    <property type="project" value="InterPro"/>
</dbReference>
<evidence type="ECO:0000256" key="9">
    <source>
        <dbReference type="ARBA" id="ARBA00023136"/>
    </source>
</evidence>
<name>A0AA46HUW0_9BURK</name>
<dbReference type="PRINTS" id="PR01217">
    <property type="entry name" value="PRICHEXTENSN"/>
</dbReference>
<evidence type="ECO:0000256" key="8">
    <source>
        <dbReference type="ARBA" id="ARBA00022989"/>
    </source>
</evidence>
<evidence type="ECO:0000256" key="5">
    <source>
        <dbReference type="ARBA" id="ARBA00022519"/>
    </source>
</evidence>
<dbReference type="InterPro" id="IPR006260">
    <property type="entry name" value="TonB/TolA_C"/>
</dbReference>
<reference evidence="12 13" key="1">
    <citation type="submission" date="2019-03" db="EMBL/GenBank/DDBJ databases">
        <title>Genomic Encyclopedia of Type Strains, Phase IV (KMG-IV): sequencing the most valuable type-strain genomes for metagenomic binning, comparative biology and taxonomic classification.</title>
        <authorList>
            <person name="Goeker M."/>
        </authorList>
    </citation>
    <scope>NUCLEOTIDE SEQUENCE [LARGE SCALE GENOMIC DNA]</scope>
    <source>
        <strain evidence="12 13">DSM 15264</strain>
    </source>
</reference>
<gene>
    <name evidence="12" type="ORF">EV676_109145</name>
</gene>
<keyword evidence="3" id="KW-0813">Transport</keyword>
<dbReference type="NCBIfam" id="TIGR01352">
    <property type="entry name" value="tonB_Cterm"/>
    <property type="match status" value="1"/>
</dbReference>
<dbReference type="GO" id="GO:0015031">
    <property type="term" value="P:protein transport"/>
    <property type="evidence" value="ECO:0007669"/>
    <property type="project" value="UniProtKB-KW"/>
</dbReference>
<evidence type="ECO:0000256" key="1">
    <source>
        <dbReference type="ARBA" id="ARBA00004383"/>
    </source>
</evidence>
<comment type="subcellular location">
    <subcellularLocation>
        <location evidence="1">Cell inner membrane</location>
        <topology evidence="1">Single-pass membrane protein</topology>
        <orientation evidence="1">Periplasmic side</orientation>
    </subcellularLocation>
</comment>
<dbReference type="PANTHER" id="PTHR33446">
    <property type="entry name" value="PROTEIN TONB-RELATED"/>
    <property type="match status" value="1"/>
</dbReference>
<keyword evidence="7" id="KW-0653">Protein transport</keyword>
<protein>
    <submittedName>
        <fullName evidence="12">Outer membrane transport energization protein TonB</fullName>
    </submittedName>
</protein>
<feature type="compositionally biased region" description="Pro residues" evidence="10">
    <location>
        <begin position="80"/>
        <end position="91"/>
    </location>
</feature>
<comment type="caution">
    <text evidence="12">The sequence shown here is derived from an EMBL/GenBank/DDBJ whole genome shotgun (WGS) entry which is preliminary data.</text>
</comment>
<dbReference type="EMBL" id="SLXF01000009">
    <property type="protein sequence ID" value="TCP05059.1"/>
    <property type="molecule type" value="Genomic_DNA"/>
</dbReference>
<dbReference type="GO" id="GO:0031992">
    <property type="term" value="F:energy transducer activity"/>
    <property type="evidence" value="ECO:0007669"/>
    <property type="project" value="TreeGrafter"/>
</dbReference>
<dbReference type="Gene3D" id="3.30.1150.10">
    <property type="match status" value="1"/>
</dbReference>
<evidence type="ECO:0000313" key="12">
    <source>
        <dbReference type="EMBL" id="TCP05059.1"/>
    </source>
</evidence>
<proteinExistence type="inferred from homology"/>
<dbReference type="AlphaFoldDB" id="A0AA46HUW0"/>
<keyword evidence="9" id="KW-0472">Membrane</keyword>
<organism evidence="12 13">
    <name type="scientific">Caldimonas thermodepolymerans</name>
    <dbReference type="NCBI Taxonomy" id="215580"/>
    <lineage>
        <taxon>Bacteria</taxon>
        <taxon>Pseudomonadati</taxon>
        <taxon>Pseudomonadota</taxon>
        <taxon>Betaproteobacteria</taxon>
        <taxon>Burkholderiales</taxon>
        <taxon>Sphaerotilaceae</taxon>
        <taxon>Caldimonas</taxon>
    </lineage>
</organism>
<feature type="region of interest" description="Disordered" evidence="10">
    <location>
        <begin position="80"/>
        <end position="133"/>
    </location>
</feature>
<dbReference type="InterPro" id="IPR051045">
    <property type="entry name" value="TonB-dependent_transducer"/>
</dbReference>
<feature type="domain" description="TonB C-terminal" evidence="11">
    <location>
        <begin position="156"/>
        <end position="247"/>
    </location>
</feature>
<keyword evidence="8" id="KW-1133">Transmembrane helix</keyword>
<feature type="compositionally biased region" description="Pro residues" evidence="10">
    <location>
        <begin position="105"/>
        <end position="129"/>
    </location>
</feature>
<dbReference type="Pfam" id="PF03544">
    <property type="entry name" value="TonB_C"/>
    <property type="match status" value="1"/>
</dbReference>
<evidence type="ECO:0000256" key="2">
    <source>
        <dbReference type="ARBA" id="ARBA00006555"/>
    </source>
</evidence>
<accession>A0AA46HUW0</accession>